<dbReference type="NCBIfam" id="TIGR00756">
    <property type="entry name" value="PPR"/>
    <property type="match status" value="5"/>
</dbReference>
<keyword evidence="1" id="KW-0677">Repeat</keyword>
<evidence type="ECO:0000313" key="3">
    <source>
        <dbReference type="EMBL" id="KAI5068710.1"/>
    </source>
</evidence>
<organism evidence="3 4">
    <name type="scientific">Adiantum capillus-veneris</name>
    <name type="common">Maidenhair fern</name>
    <dbReference type="NCBI Taxonomy" id="13818"/>
    <lineage>
        <taxon>Eukaryota</taxon>
        <taxon>Viridiplantae</taxon>
        <taxon>Streptophyta</taxon>
        <taxon>Embryophyta</taxon>
        <taxon>Tracheophyta</taxon>
        <taxon>Polypodiopsida</taxon>
        <taxon>Polypodiidae</taxon>
        <taxon>Polypodiales</taxon>
        <taxon>Pteridineae</taxon>
        <taxon>Pteridaceae</taxon>
        <taxon>Vittarioideae</taxon>
        <taxon>Adiantum</taxon>
    </lineage>
</organism>
<evidence type="ECO:0008006" key="5">
    <source>
        <dbReference type="Google" id="ProtNLM"/>
    </source>
</evidence>
<dbReference type="PROSITE" id="PS51257">
    <property type="entry name" value="PROKAR_LIPOPROTEIN"/>
    <property type="match status" value="1"/>
</dbReference>
<feature type="repeat" description="PPR" evidence="2">
    <location>
        <begin position="348"/>
        <end position="382"/>
    </location>
</feature>
<comment type="caution">
    <text evidence="3">The sequence shown here is derived from an EMBL/GenBank/DDBJ whole genome shotgun (WGS) entry which is preliminary data.</text>
</comment>
<accession>A0A9D4ZCQ6</accession>
<dbReference type="InterPro" id="IPR002885">
    <property type="entry name" value="PPR_rpt"/>
</dbReference>
<dbReference type="PANTHER" id="PTHR47926:SF533">
    <property type="entry name" value="DYW DOMAIN-CONTAINING PROTEIN"/>
    <property type="match status" value="1"/>
</dbReference>
<dbReference type="GO" id="GO:0009451">
    <property type="term" value="P:RNA modification"/>
    <property type="evidence" value="ECO:0007669"/>
    <property type="project" value="InterPro"/>
</dbReference>
<dbReference type="FunFam" id="1.25.40.10:FF:000090">
    <property type="entry name" value="Pentatricopeptide repeat-containing protein, chloroplastic"/>
    <property type="match status" value="1"/>
</dbReference>
<feature type="repeat" description="PPR" evidence="2">
    <location>
        <begin position="144"/>
        <end position="178"/>
    </location>
</feature>
<dbReference type="InterPro" id="IPR011990">
    <property type="entry name" value="TPR-like_helical_dom_sf"/>
</dbReference>
<gene>
    <name evidence="3" type="ORF">GOP47_0017055</name>
</gene>
<dbReference type="PANTHER" id="PTHR47926">
    <property type="entry name" value="PENTATRICOPEPTIDE REPEAT-CONTAINING PROTEIN"/>
    <property type="match status" value="1"/>
</dbReference>
<dbReference type="FunFam" id="1.25.40.10:FF:000381">
    <property type="entry name" value="Pentatricopeptide repeat-containing protein"/>
    <property type="match status" value="1"/>
</dbReference>
<feature type="repeat" description="PPR" evidence="2">
    <location>
        <begin position="215"/>
        <end position="249"/>
    </location>
</feature>
<proteinExistence type="predicted"/>
<reference evidence="3" key="1">
    <citation type="submission" date="2021-01" db="EMBL/GenBank/DDBJ databases">
        <title>Adiantum capillus-veneris genome.</title>
        <authorList>
            <person name="Fang Y."/>
            <person name="Liao Q."/>
        </authorList>
    </citation>
    <scope>NUCLEOTIDE SEQUENCE</scope>
    <source>
        <strain evidence="3">H3</strain>
        <tissue evidence="3">Leaf</tissue>
    </source>
</reference>
<dbReference type="Proteomes" id="UP000886520">
    <property type="component" value="Chromosome 16"/>
</dbReference>
<dbReference type="Pfam" id="PF01535">
    <property type="entry name" value="PPR"/>
    <property type="match status" value="2"/>
</dbReference>
<sequence length="720" mass="79877">MVLRLAALLGRQGRHVSPVSALLGYFAHGTSSCAMASLEGTPHHMRGPSVDQQIFNLCEQRKLHEGLSLFNTHMGNVGFSTYVCLMQSCSVISALPEAKYLHFHMIDGGLDQDLFLANMIMRMYDKCGSLADARTLFNNLPLRNIVSWNMIIGAYTSRGLSEFAFCLLSEMLKEGKVKPDKVTCITILTVCTNPLSFAHITLPYGLIVELKVEADATVGNVLINAYGRWGCLTDAFAVFDRMPTKSVASWNTLIGSCAVSGHETFSLSLFEKMHIHNIPRDKMTFIGTLNACEELSSLLQGMLVHFEIVENSLDSDILLQSKLMKTYGKCGSLANAFCIFESVRPRRDVFCWTIMIASYIQQGYNKRGLQLFQEMLQEGLKPNNVTYITLLGACTNPEALMDGKMIRRCIPDTDIQSDVILANALLTMYQKCGGVSEAEELFFNMPKRDVISYTAMIAVYAEQSRGFEALFLFEKMGHLGVRPDRFIFSSIIDACASTAALIEGRLFYHVIVESQLEWDSIIGNALVSLYGECGVVEDAYDVFLKLSEQDWVAWSAIIAAYGNHGHCKEAFELFHKMQQQGLKPTVITFVSVLSACSHAGLLLEGQEYFFLMTRDYADIPLAEHYVCMIDLVGRAGCVRDAKEFINRIPLQPNAMLWNTLLGACKMHGMVEGGDLSAKHVFEMDPQYGAAHVLLSNLYASVGQFDKANGMRIALVACTGD</sequence>
<dbReference type="EMBL" id="JABFUD020000016">
    <property type="protein sequence ID" value="KAI5068710.1"/>
    <property type="molecule type" value="Genomic_DNA"/>
</dbReference>
<dbReference type="Pfam" id="PF13041">
    <property type="entry name" value="PPR_2"/>
    <property type="match status" value="4"/>
</dbReference>
<protein>
    <recommendedName>
        <fullName evidence="5">Pentatricopeptide repeat-containing protein</fullName>
    </recommendedName>
</protein>
<dbReference type="GO" id="GO:0003723">
    <property type="term" value="F:RNA binding"/>
    <property type="evidence" value="ECO:0007669"/>
    <property type="project" value="InterPro"/>
</dbReference>
<evidence type="ECO:0000313" key="4">
    <source>
        <dbReference type="Proteomes" id="UP000886520"/>
    </source>
</evidence>
<keyword evidence="4" id="KW-1185">Reference proteome</keyword>
<evidence type="ECO:0000256" key="1">
    <source>
        <dbReference type="ARBA" id="ARBA00022737"/>
    </source>
</evidence>
<dbReference type="Gene3D" id="1.25.40.10">
    <property type="entry name" value="Tetratricopeptide repeat domain"/>
    <property type="match status" value="5"/>
</dbReference>
<feature type="repeat" description="PPR" evidence="2">
    <location>
        <begin position="449"/>
        <end position="483"/>
    </location>
</feature>
<evidence type="ECO:0000256" key="2">
    <source>
        <dbReference type="PROSITE-ProRule" id="PRU00708"/>
    </source>
</evidence>
<name>A0A9D4ZCQ6_ADICA</name>
<dbReference type="AlphaFoldDB" id="A0A9D4ZCQ6"/>
<dbReference type="SUPFAM" id="SSF48452">
    <property type="entry name" value="TPR-like"/>
    <property type="match status" value="1"/>
</dbReference>
<dbReference type="PROSITE" id="PS51375">
    <property type="entry name" value="PPR"/>
    <property type="match status" value="5"/>
</dbReference>
<dbReference type="OrthoDB" id="185373at2759"/>
<feature type="repeat" description="PPR" evidence="2">
    <location>
        <begin position="550"/>
        <end position="584"/>
    </location>
</feature>
<dbReference type="InterPro" id="IPR046960">
    <property type="entry name" value="PPR_At4g14850-like_plant"/>
</dbReference>